<dbReference type="SUPFAM" id="SSF53448">
    <property type="entry name" value="Nucleotide-diphospho-sugar transferases"/>
    <property type="match status" value="1"/>
</dbReference>
<dbReference type="PANTHER" id="PTHR19136">
    <property type="entry name" value="MOLYBDENUM COFACTOR GUANYLYLTRANSFERASE"/>
    <property type="match status" value="1"/>
</dbReference>
<comment type="function">
    <text evidence="8">Transfers a GMP moiety from GTP to Mo-molybdopterin (Mo-MPT) cofactor (Moco or molybdenum cofactor) to form Mo-molybdopterin guanine dinucleotide (Mo-MGD) cofactor.</text>
</comment>
<feature type="binding site" evidence="8">
    <location>
        <position position="120"/>
    </location>
    <ligand>
        <name>GTP</name>
        <dbReference type="ChEBI" id="CHEBI:37565"/>
    </ligand>
</feature>
<dbReference type="CDD" id="cd02503">
    <property type="entry name" value="MobA"/>
    <property type="match status" value="1"/>
</dbReference>
<comment type="domain">
    <text evidence="8">The N-terminal domain determines nucleotide recognition and specific binding, while the C-terminal domain determines the specific binding to the target protein.</text>
</comment>
<keyword evidence="9" id="KW-1133">Transmembrane helix</keyword>
<dbReference type="HAMAP" id="MF_00316">
    <property type="entry name" value="MobA"/>
    <property type="match status" value="1"/>
</dbReference>
<feature type="binding site" evidence="8">
    <location>
        <position position="46"/>
    </location>
    <ligand>
        <name>GTP</name>
        <dbReference type="ChEBI" id="CHEBI:37565"/>
    </ligand>
</feature>
<evidence type="ECO:0000256" key="9">
    <source>
        <dbReference type="SAM" id="Phobius"/>
    </source>
</evidence>
<feature type="transmembrane region" description="Helical" evidence="9">
    <location>
        <begin position="12"/>
        <end position="37"/>
    </location>
</feature>
<keyword evidence="2 8" id="KW-0808">Transferase</keyword>
<dbReference type="InterPro" id="IPR025877">
    <property type="entry name" value="MobA-like_NTP_Trfase"/>
</dbReference>
<protein>
    <recommendedName>
        <fullName evidence="8">Probable molybdenum cofactor guanylyltransferase</fullName>
        <shortName evidence="8">MoCo guanylyltransferase</shortName>
        <ecNumber evidence="8">2.7.7.77</ecNumber>
    </recommendedName>
    <alternativeName>
        <fullName evidence="8">GTP:molybdopterin guanylyltransferase</fullName>
    </alternativeName>
    <alternativeName>
        <fullName evidence="8">Mo-MPT guanylyltransferase</fullName>
    </alternativeName>
    <alternativeName>
        <fullName evidence="8">Molybdopterin guanylyltransferase</fullName>
    </alternativeName>
    <alternativeName>
        <fullName evidence="8">Molybdopterin-guanine dinucleotide synthase</fullName>
        <shortName evidence="8">MGD synthase</shortName>
    </alternativeName>
</protein>
<evidence type="ECO:0000259" key="10">
    <source>
        <dbReference type="Pfam" id="PF12804"/>
    </source>
</evidence>
<keyword evidence="7 8" id="KW-0501">Molybdenum cofactor biosynthesis</keyword>
<keyword evidence="11" id="KW-0548">Nucleotidyltransferase</keyword>
<comment type="similarity">
    <text evidence="8">Belongs to the MobA family.</text>
</comment>
<feature type="binding site" evidence="8">
    <location>
        <position position="91"/>
    </location>
    <ligand>
        <name>GTP</name>
        <dbReference type="ChEBI" id="CHEBI:37565"/>
    </ligand>
</feature>
<comment type="catalytic activity">
    <reaction evidence="8">
        <text>Mo-molybdopterin + GTP + H(+) = Mo-molybdopterin guanine dinucleotide + diphosphate</text>
        <dbReference type="Rhea" id="RHEA:34243"/>
        <dbReference type="ChEBI" id="CHEBI:15378"/>
        <dbReference type="ChEBI" id="CHEBI:33019"/>
        <dbReference type="ChEBI" id="CHEBI:37565"/>
        <dbReference type="ChEBI" id="CHEBI:71302"/>
        <dbReference type="ChEBI" id="CHEBI:71310"/>
        <dbReference type="EC" id="2.7.7.77"/>
    </reaction>
</comment>
<proteinExistence type="inferred from homology"/>
<dbReference type="PANTHER" id="PTHR19136:SF81">
    <property type="entry name" value="MOLYBDENUM COFACTOR GUANYLYLTRANSFERASE"/>
    <property type="match status" value="1"/>
</dbReference>
<comment type="caution">
    <text evidence="8">Lacks conserved residue(s) required for the propagation of feature annotation.</text>
</comment>
<keyword evidence="12" id="KW-1185">Reference proteome</keyword>
<evidence type="ECO:0000256" key="1">
    <source>
        <dbReference type="ARBA" id="ARBA00022490"/>
    </source>
</evidence>
<keyword evidence="9" id="KW-0472">Membrane</keyword>
<name>A0ABM8B2A9_9BACT</name>
<comment type="subcellular location">
    <subcellularLocation>
        <location evidence="8">Cytoplasm</location>
    </subcellularLocation>
</comment>
<dbReference type="EC" id="2.7.7.77" evidence="8"/>
<evidence type="ECO:0000256" key="2">
    <source>
        <dbReference type="ARBA" id="ARBA00022679"/>
    </source>
</evidence>
<reference evidence="11 12" key="1">
    <citation type="submission" date="2022-08" db="EMBL/GenBank/DDBJ databases">
        <title>Genome Sequence of the sulphate-reducing bacterium, Pseudodesulfovibrio sp. SYK.</title>
        <authorList>
            <person name="Kondo R."/>
            <person name="Kataoka T."/>
        </authorList>
    </citation>
    <scope>NUCLEOTIDE SEQUENCE [LARGE SCALE GENOMIC DNA]</scope>
    <source>
        <strain evidence="11 12">SYK</strain>
    </source>
</reference>
<dbReference type="InterPro" id="IPR013482">
    <property type="entry name" value="Molybde_CF_guanTrfase"/>
</dbReference>
<keyword evidence="6 8" id="KW-0342">GTP-binding</keyword>
<keyword evidence="1 8" id="KW-0963">Cytoplasm</keyword>
<feature type="binding site" evidence="8">
    <location>
        <position position="120"/>
    </location>
    <ligand>
        <name>Mg(2+)</name>
        <dbReference type="ChEBI" id="CHEBI:18420"/>
    </ligand>
</feature>
<feature type="domain" description="MobA-like NTP transferase" evidence="10">
    <location>
        <begin position="30"/>
        <end position="174"/>
    </location>
</feature>
<keyword evidence="3 8" id="KW-0479">Metal-binding</keyword>
<evidence type="ECO:0000256" key="6">
    <source>
        <dbReference type="ARBA" id="ARBA00023134"/>
    </source>
</evidence>
<evidence type="ECO:0000256" key="4">
    <source>
        <dbReference type="ARBA" id="ARBA00022741"/>
    </source>
</evidence>
<evidence type="ECO:0000256" key="7">
    <source>
        <dbReference type="ARBA" id="ARBA00023150"/>
    </source>
</evidence>
<dbReference type="EMBL" id="AP026709">
    <property type="protein sequence ID" value="BDQ37927.1"/>
    <property type="molecule type" value="Genomic_DNA"/>
</dbReference>
<evidence type="ECO:0000313" key="11">
    <source>
        <dbReference type="EMBL" id="BDQ37927.1"/>
    </source>
</evidence>
<dbReference type="Pfam" id="PF12804">
    <property type="entry name" value="NTP_transf_3"/>
    <property type="match status" value="1"/>
</dbReference>
<evidence type="ECO:0000256" key="5">
    <source>
        <dbReference type="ARBA" id="ARBA00022842"/>
    </source>
</evidence>
<evidence type="ECO:0000313" key="12">
    <source>
        <dbReference type="Proteomes" id="UP001317742"/>
    </source>
</evidence>
<keyword evidence="5 8" id="KW-0460">Magnesium</keyword>
<sequence length="226" mass="24911">MEAVYTGRAALWTLSICSGLIYPAAMNIAGIILAGGLGTRMGHVKKAFLEIGGKTILDRLLSVYCPLFHEIVISARDREDFLQYGLPVAEDRFEARSSLTGIHAGLHDIQADYGFFAACDAPFVQAGLVKRLLAEVTADADVVIPLKEDGYREPLCAVYSKRCLPYIEAQLKTENYRIIGFFDQVKVKEVPIAQLREGDPDQISFFNVNSPDDLRQAEALAKELAL</sequence>
<gene>
    <name evidence="8 11" type="primary">mobA</name>
    <name evidence="11" type="ORF">SYK_22870</name>
</gene>
<feature type="binding site" evidence="8">
    <location>
        <begin position="33"/>
        <end position="35"/>
    </location>
    <ligand>
        <name>GTP</name>
        <dbReference type="ChEBI" id="CHEBI:37565"/>
    </ligand>
</feature>
<keyword evidence="4 8" id="KW-0547">Nucleotide-binding</keyword>
<evidence type="ECO:0000256" key="3">
    <source>
        <dbReference type="ARBA" id="ARBA00022723"/>
    </source>
</evidence>
<dbReference type="Gene3D" id="3.90.550.10">
    <property type="entry name" value="Spore Coat Polysaccharide Biosynthesis Protein SpsA, Chain A"/>
    <property type="match status" value="1"/>
</dbReference>
<organism evidence="11 12">
    <name type="scientific">Pseudodesulfovibrio nedwellii</name>
    <dbReference type="NCBI Taxonomy" id="2973072"/>
    <lineage>
        <taxon>Bacteria</taxon>
        <taxon>Pseudomonadati</taxon>
        <taxon>Thermodesulfobacteriota</taxon>
        <taxon>Desulfovibrionia</taxon>
        <taxon>Desulfovibrionales</taxon>
        <taxon>Desulfovibrionaceae</taxon>
    </lineage>
</organism>
<evidence type="ECO:0000256" key="8">
    <source>
        <dbReference type="HAMAP-Rule" id="MF_00316"/>
    </source>
</evidence>
<comment type="cofactor">
    <cofactor evidence="8">
        <name>Mg(2+)</name>
        <dbReference type="ChEBI" id="CHEBI:18420"/>
    </cofactor>
</comment>
<keyword evidence="9" id="KW-0812">Transmembrane</keyword>
<dbReference type="GO" id="GO:0016779">
    <property type="term" value="F:nucleotidyltransferase activity"/>
    <property type="evidence" value="ECO:0007669"/>
    <property type="project" value="UniProtKB-KW"/>
</dbReference>
<accession>A0ABM8B2A9</accession>
<dbReference type="Proteomes" id="UP001317742">
    <property type="component" value="Chromosome"/>
</dbReference>
<dbReference type="InterPro" id="IPR029044">
    <property type="entry name" value="Nucleotide-diphossugar_trans"/>
</dbReference>